<dbReference type="AlphaFoldDB" id="A0A645I203"/>
<feature type="region of interest" description="Disordered" evidence="1">
    <location>
        <begin position="49"/>
        <end position="70"/>
    </location>
</feature>
<evidence type="ECO:0000313" key="2">
    <source>
        <dbReference type="EMBL" id="MPN44772.1"/>
    </source>
</evidence>
<reference evidence="2" key="1">
    <citation type="submission" date="2019-08" db="EMBL/GenBank/DDBJ databases">
        <authorList>
            <person name="Kucharzyk K."/>
            <person name="Murdoch R.W."/>
            <person name="Higgins S."/>
            <person name="Loffler F."/>
        </authorList>
    </citation>
    <scope>NUCLEOTIDE SEQUENCE</scope>
</reference>
<gene>
    <name evidence="2" type="ORF">SDC9_192337</name>
</gene>
<proteinExistence type="predicted"/>
<sequence length="70" mass="7290">MYAGAEFTNAASVPMNAASNPASKSPLRPVGTNRVIAIGSMVSKSTFAPIETSSGDKYTSERTARPATIR</sequence>
<evidence type="ECO:0000256" key="1">
    <source>
        <dbReference type="SAM" id="MobiDB-lite"/>
    </source>
</evidence>
<name>A0A645I203_9ZZZZ</name>
<organism evidence="2">
    <name type="scientific">bioreactor metagenome</name>
    <dbReference type="NCBI Taxonomy" id="1076179"/>
    <lineage>
        <taxon>unclassified sequences</taxon>
        <taxon>metagenomes</taxon>
        <taxon>ecological metagenomes</taxon>
    </lineage>
</organism>
<dbReference type="EMBL" id="VSSQ01104164">
    <property type="protein sequence ID" value="MPN44772.1"/>
    <property type="molecule type" value="Genomic_DNA"/>
</dbReference>
<protein>
    <submittedName>
        <fullName evidence="2">Uncharacterized protein</fullName>
    </submittedName>
</protein>
<comment type="caution">
    <text evidence="2">The sequence shown here is derived from an EMBL/GenBank/DDBJ whole genome shotgun (WGS) entry which is preliminary data.</text>
</comment>
<accession>A0A645I203</accession>